<dbReference type="Gene3D" id="1.10.357.10">
    <property type="entry name" value="Tetracycline Repressor, domain 2"/>
    <property type="match status" value="1"/>
</dbReference>
<accession>A0A9D2ECY8</accession>
<keyword evidence="1" id="KW-0678">Repressor</keyword>
<proteinExistence type="predicted"/>
<evidence type="ECO:0000256" key="4">
    <source>
        <dbReference type="ARBA" id="ARBA00023163"/>
    </source>
</evidence>
<dbReference type="PROSITE" id="PS50977">
    <property type="entry name" value="HTH_TETR_2"/>
    <property type="match status" value="1"/>
</dbReference>
<reference evidence="7" key="2">
    <citation type="submission" date="2021-04" db="EMBL/GenBank/DDBJ databases">
        <authorList>
            <person name="Gilroy R."/>
        </authorList>
    </citation>
    <scope>NUCLEOTIDE SEQUENCE</scope>
    <source>
        <strain evidence="7">ChiGjej4B4-7305</strain>
    </source>
</reference>
<evidence type="ECO:0000259" key="6">
    <source>
        <dbReference type="PROSITE" id="PS50977"/>
    </source>
</evidence>
<dbReference type="InterPro" id="IPR036271">
    <property type="entry name" value="Tet_transcr_reg_TetR-rel_C_sf"/>
</dbReference>
<name>A0A9D2ECY8_9MICO</name>
<dbReference type="PANTHER" id="PTHR30055">
    <property type="entry name" value="HTH-TYPE TRANSCRIPTIONAL REGULATOR RUTR"/>
    <property type="match status" value="1"/>
</dbReference>
<dbReference type="SUPFAM" id="SSF48498">
    <property type="entry name" value="Tetracyclin repressor-like, C-terminal domain"/>
    <property type="match status" value="1"/>
</dbReference>
<dbReference type="InterPro" id="IPR001647">
    <property type="entry name" value="HTH_TetR"/>
</dbReference>
<feature type="domain" description="HTH tetR-type" evidence="6">
    <location>
        <begin position="5"/>
        <end position="65"/>
    </location>
</feature>
<gene>
    <name evidence="7" type="ORF">H9815_05410</name>
</gene>
<dbReference type="InterPro" id="IPR039538">
    <property type="entry name" value="BetI_C"/>
</dbReference>
<keyword evidence="3 5" id="KW-0238">DNA-binding</keyword>
<keyword evidence="2" id="KW-0805">Transcription regulation</keyword>
<organism evidence="7 8">
    <name type="scientific">Candidatus Ruania gallistercoris</name>
    <dbReference type="NCBI Taxonomy" id="2838746"/>
    <lineage>
        <taxon>Bacteria</taxon>
        <taxon>Bacillati</taxon>
        <taxon>Actinomycetota</taxon>
        <taxon>Actinomycetes</taxon>
        <taxon>Micrococcales</taxon>
        <taxon>Ruaniaceae</taxon>
        <taxon>Ruania</taxon>
    </lineage>
</organism>
<evidence type="ECO:0000256" key="5">
    <source>
        <dbReference type="PROSITE-ProRule" id="PRU00335"/>
    </source>
</evidence>
<dbReference type="EMBL" id="DXBY01000085">
    <property type="protein sequence ID" value="HIZ35193.1"/>
    <property type="molecule type" value="Genomic_DNA"/>
</dbReference>
<evidence type="ECO:0000313" key="8">
    <source>
        <dbReference type="Proteomes" id="UP000824037"/>
    </source>
</evidence>
<dbReference type="InterPro" id="IPR050109">
    <property type="entry name" value="HTH-type_TetR-like_transc_reg"/>
</dbReference>
<reference evidence="7" key="1">
    <citation type="journal article" date="2021" name="PeerJ">
        <title>Extensive microbial diversity within the chicken gut microbiome revealed by metagenomics and culture.</title>
        <authorList>
            <person name="Gilroy R."/>
            <person name="Ravi A."/>
            <person name="Getino M."/>
            <person name="Pursley I."/>
            <person name="Horton D.L."/>
            <person name="Alikhan N.F."/>
            <person name="Baker D."/>
            <person name="Gharbi K."/>
            <person name="Hall N."/>
            <person name="Watson M."/>
            <person name="Adriaenssens E.M."/>
            <person name="Foster-Nyarko E."/>
            <person name="Jarju S."/>
            <person name="Secka A."/>
            <person name="Antonio M."/>
            <person name="Oren A."/>
            <person name="Chaudhuri R.R."/>
            <person name="La Ragione R."/>
            <person name="Hildebrand F."/>
            <person name="Pallen M.J."/>
        </authorList>
    </citation>
    <scope>NUCLEOTIDE SEQUENCE</scope>
    <source>
        <strain evidence="7">ChiGjej4B4-7305</strain>
    </source>
</reference>
<protein>
    <submittedName>
        <fullName evidence="7">TetR family transcriptional regulator C-terminal domain-containing protein</fullName>
    </submittedName>
</protein>
<keyword evidence="4" id="KW-0804">Transcription</keyword>
<evidence type="ECO:0000313" key="7">
    <source>
        <dbReference type="EMBL" id="HIZ35193.1"/>
    </source>
</evidence>
<evidence type="ECO:0000256" key="1">
    <source>
        <dbReference type="ARBA" id="ARBA00022491"/>
    </source>
</evidence>
<feature type="DNA-binding region" description="H-T-H motif" evidence="5">
    <location>
        <begin position="28"/>
        <end position="47"/>
    </location>
</feature>
<dbReference type="GO" id="GO:0003700">
    <property type="term" value="F:DNA-binding transcription factor activity"/>
    <property type="evidence" value="ECO:0007669"/>
    <property type="project" value="TreeGrafter"/>
</dbReference>
<evidence type="ECO:0000256" key="2">
    <source>
        <dbReference type="ARBA" id="ARBA00023015"/>
    </source>
</evidence>
<comment type="caution">
    <text evidence="7">The sequence shown here is derived from an EMBL/GenBank/DDBJ whole genome shotgun (WGS) entry which is preliminary data.</text>
</comment>
<dbReference type="AlphaFoldDB" id="A0A9D2ECY8"/>
<dbReference type="Pfam" id="PF13977">
    <property type="entry name" value="TetR_C_6"/>
    <property type="match status" value="1"/>
</dbReference>
<dbReference type="SUPFAM" id="SSF46689">
    <property type="entry name" value="Homeodomain-like"/>
    <property type="match status" value="1"/>
</dbReference>
<dbReference type="Proteomes" id="UP000824037">
    <property type="component" value="Unassembled WGS sequence"/>
</dbReference>
<dbReference type="InterPro" id="IPR009057">
    <property type="entry name" value="Homeodomain-like_sf"/>
</dbReference>
<evidence type="ECO:0000256" key="3">
    <source>
        <dbReference type="ARBA" id="ARBA00023125"/>
    </source>
</evidence>
<dbReference type="GO" id="GO:0000976">
    <property type="term" value="F:transcription cis-regulatory region binding"/>
    <property type="evidence" value="ECO:0007669"/>
    <property type="project" value="TreeGrafter"/>
</dbReference>
<dbReference type="PANTHER" id="PTHR30055:SF228">
    <property type="entry name" value="TRANSCRIPTIONAL REGULATOR-RELATED"/>
    <property type="match status" value="1"/>
</dbReference>
<dbReference type="Pfam" id="PF00440">
    <property type="entry name" value="TetR_N"/>
    <property type="match status" value="1"/>
</dbReference>
<sequence>MDEARGGKQRLAHALTRVVAREGIAGISVRSVAAEAGVSGGAVQYHFPTRAEMIRYAMAWTSTQVEQRLARVPRWGDVHEWTRAVLLGLLPLDAERHREHAVWLAFVAHAETDSALATLKRETNAKLHGLYSRIIRARRGLPVPTDEPIAPTVDPDVEADAVLLQSLLDGLSLHLADLEPHEAERVGPELLDRYLARVIDPPVADLPG</sequence>